<dbReference type="Proteomes" id="UP000032160">
    <property type="component" value="Chromosome I"/>
</dbReference>
<evidence type="ECO:0000259" key="6">
    <source>
        <dbReference type="Pfam" id="PF03819"/>
    </source>
</evidence>
<comment type="catalytic activity">
    <reaction evidence="1">
        <text>ATP + H2O = AMP + diphosphate + H(+)</text>
        <dbReference type="Rhea" id="RHEA:14245"/>
        <dbReference type="ChEBI" id="CHEBI:15377"/>
        <dbReference type="ChEBI" id="CHEBI:15378"/>
        <dbReference type="ChEBI" id="CHEBI:30616"/>
        <dbReference type="ChEBI" id="CHEBI:33019"/>
        <dbReference type="ChEBI" id="CHEBI:456215"/>
        <dbReference type="EC" id="3.6.1.8"/>
    </reaction>
</comment>
<dbReference type="GO" id="GO:0006203">
    <property type="term" value="P:dGTP catabolic process"/>
    <property type="evidence" value="ECO:0007669"/>
    <property type="project" value="TreeGrafter"/>
</dbReference>
<dbReference type="PATRIC" id="fig|1458461.3.peg.2874"/>
<dbReference type="OrthoDB" id="9808939at2"/>
<dbReference type="FunFam" id="1.10.287.1080:FF:000001">
    <property type="entry name" value="Nucleoside triphosphate pyrophosphohydrolase"/>
    <property type="match status" value="1"/>
</dbReference>
<comment type="similarity">
    <text evidence="2">Belongs to the nucleoside triphosphate pyrophosphohydrolase family.</text>
</comment>
<feature type="domain" description="NTP pyrophosphohydrolase MazG-like" evidence="6">
    <location>
        <begin position="35"/>
        <end position="108"/>
    </location>
</feature>
<dbReference type="NCBIfam" id="TIGR00444">
    <property type="entry name" value="mazG"/>
    <property type="match status" value="1"/>
</dbReference>
<proteinExistence type="inferred from homology"/>
<reference evidence="7 8" key="1">
    <citation type="journal article" date="2014" name="Front. Genet.">
        <title>Genome and metabolic network of "Candidatus Phaeomarinobacter ectocarpi" Ec32, a new candidate genus of Alphaproteobacteria frequently associated with brown algae.</title>
        <authorList>
            <person name="Dittami S.M."/>
            <person name="Barbeyron T."/>
            <person name="Boyen C."/>
            <person name="Cambefort J."/>
            <person name="Collet G."/>
            <person name="Delage L."/>
            <person name="Gobet A."/>
            <person name="Groisillier A."/>
            <person name="Leblanc C."/>
            <person name="Michel G."/>
            <person name="Scornet D."/>
            <person name="Siegel A."/>
            <person name="Tapia J.E."/>
            <person name="Tonon T."/>
        </authorList>
    </citation>
    <scope>NUCLEOTIDE SEQUENCE [LARGE SCALE GENOMIC DNA]</scope>
    <source>
        <strain evidence="7 8">Ec32</strain>
    </source>
</reference>
<dbReference type="RefSeq" id="WP_043948971.1">
    <property type="nucleotide sequence ID" value="NZ_HG966617.1"/>
</dbReference>
<gene>
    <name evidence="7" type="ORF">BN1012_Phect2868</name>
</gene>
<evidence type="ECO:0000256" key="4">
    <source>
        <dbReference type="ARBA" id="ARBA00074799"/>
    </source>
</evidence>
<evidence type="ECO:0000256" key="1">
    <source>
        <dbReference type="ARBA" id="ARBA00052141"/>
    </source>
</evidence>
<evidence type="ECO:0000256" key="2">
    <source>
        <dbReference type="ARBA" id="ARBA00061115"/>
    </source>
</evidence>
<dbReference type="KEGG" id="pect:BN1012_Phect2868"/>
<evidence type="ECO:0000313" key="7">
    <source>
        <dbReference type="EMBL" id="CDO61080.1"/>
    </source>
</evidence>
<dbReference type="NCBIfam" id="NF007113">
    <property type="entry name" value="PRK09562.1"/>
    <property type="match status" value="1"/>
</dbReference>
<dbReference type="InterPro" id="IPR011551">
    <property type="entry name" value="NTP_PyrPHydrolase_MazG"/>
</dbReference>
<dbReference type="InterPro" id="IPR004518">
    <property type="entry name" value="MazG-like_dom"/>
</dbReference>
<evidence type="ECO:0000256" key="5">
    <source>
        <dbReference type="SAM" id="MobiDB-lite"/>
    </source>
</evidence>
<evidence type="ECO:0000313" key="8">
    <source>
        <dbReference type="Proteomes" id="UP000032160"/>
    </source>
</evidence>
<dbReference type="InterPro" id="IPR048015">
    <property type="entry name" value="NTP-PPase_MazG-like_N"/>
</dbReference>
<dbReference type="AlphaFoldDB" id="X5MN89"/>
<dbReference type="GO" id="GO:0006950">
    <property type="term" value="P:response to stress"/>
    <property type="evidence" value="ECO:0007669"/>
    <property type="project" value="UniProtKB-ARBA"/>
</dbReference>
<feature type="region of interest" description="Disordered" evidence="5">
    <location>
        <begin position="248"/>
        <end position="272"/>
    </location>
</feature>
<dbReference type="PANTHER" id="PTHR30522">
    <property type="entry name" value="NUCLEOSIDE TRIPHOSPHATE PYROPHOSPHOHYDROLASE"/>
    <property type="match status" value="1"/>
</dbReference>
<sequence length="272" mass="30190">MSATLPKDKHRIETLLAIMAKLRDPDGGCPWDLEQTFETIAPYTIEEAYEVADAIQRGDRADLKDELGDLLLQVVFHSRIAEDEGSFQFADVVEGISSKMVRRHPHVFGDGEAKTPVAVKGSWEKIKAEERTAKADGKVPGALDGIPKALPALVRAVKLQKRAARVGFDWPQTAQVLDKLAEETAELKAEVDNGAPTARVMDELGDILFVYANLARHLDVDPEQALSGTNAKFERRFAQIEAWLAEDGRTPDQSTLEEMDSLWTKAKNEERQ</sequence>
<dbReference type="InterPro" id="IPR048011">
    <property type="entry name" value="NTP-PPase_MazG-like_C"/>
</dbReference>
<accession>X5MN89</accession>
<keyword evidence="8" id="KW-1185">Reference proteome</keyword>
<dbReference type="GO" id="GO:0047693">
    <property type="term" value="F:ATP diphosphatase activity"/>
    <property type="evidence" value="ECO:0007669"/>
    <property type="project" value="UniProtKB-EC"/>
</dbReference>
<dbReference type="STRING" id="1458461.BN1012_Phect2868"/>
<dbReference type="GO" id="GO:0046052">
    <property type="term" value="P:UTP catabolic process"/>
    <property type="evidence" value="ECO:0007669"/>
    <property type="project" value="TreeGrafter"/>
</dbReference>
<dbReference type="SUPFAM" id="SSF101386">
    <property type="entry name" value="all-alpha NTP pyrophosphatases"/>
    <property type="match status" value="2"/>
</dbReference>
<dbReference type="Gene3D" id="1.10.287.1080">
    <property type="entry name" value="MazG-like"/>
    <property type="match status" value="2"/>
</dbReference>
<dbReference type="Pfam" id="PF03819">
    <property type="entry name" value="MazG"/>
    <property type="match status" value="2"/>
</dbReference>
<dbReference type="CDD" id="cd11529">
    <property type="entry name" value="NTP-PPase_MazG_Cterm"/>
    <property type="match status" value="1"/>
</dbReference>
<dbReference type="EMBL" id="HG966617">
    <property type="protein sequence ID" value="CDO61080.1"/>
    <property type="molecule type" value="Genomic_DNA"/>
</dbReference>
<dbReference type="PANTHER" id="PTHR30522:SF0">
    <property type="entry name" value="NUCLEOSIDE TRIPHOSPHATE PYROPHOSPHOHYDROLASE"/>
    <property type="match status" value="1"/>
</dbReference>
<dbReference type="GO" id="GO:0046076">
    <property type="term" value="P:dTTP catabolic process"/>
    <property type="evidence" value="ECO:0007669"/>
    <property type="project" value="TreeGrafter"/>
</dbReference>
<evidence type="ECO:0000256" key="3">
    <source>
        <dbReference type="ARBA" id="ARBA00066372"/>
    </source>
</evidence>
<dbReference type="GO" id="GO:0046047">
    <property type="term" value="P:TTP catabolic process"/>
    <property type="evidence" value="ECO:0007669"/>
    <property type="project" value="TreeGrafter"/>
</dbReference>
<dbReference type="GO" id="GO:0046061">
    <property type="term" value="P:dATP catabolic process"/>
    <property type="evidence" value="ECO:0007669"/>
    <property type="project" value="TreeGrafter"/>
</dbReference>
<name>X5MN89_9HYPH</name>
<organism evidence="7 8">
    <name type="scientific">Candidatus Phaeomarinibacter ectocarpi</name>
    <dbReference type="NCBI Taxonomy" id="1458461"/>
    <lineage>
        <taxon>Bacteria</taxon>
        <taxon>Pseudomonadati</taxon>
        <taxon>Pseudomonadota</taxon>
        <taxon>Alphaproteobacteria</taxon>
        <taxon>Hyphomicrobiales</taxon>
        <taxon>Parvibaculaceae</taxon>
        <taxon>Candidatus Phaeomarinibacter</taxon>
    </lineage>
</organism>
<dbReference type="HOGENOM" id="CLU_038356_0_1_5"/>
<dbReference type="FunFam" id="1.10.287.1080:FF:000003">
    <property type="entry name" value="Nucleoside triphosphate pyrophosphohydrolase"/>
    <property type="match status" value="1"/>
</dbReference>
<feature type="domain" description="NTP pyrophosphohydrolase MazG-like" evidence="6">
    <location>
        <begin position="176"/>
        <end position="236"/>
    </location>
</feature>
<dbReference type="GO" id="GO:0046081">
    <property type="term" value="P:dUTP catabolic process"/>
    <property type="evidence" value="ECO:0007669"/>
    <property type="project" value="TreeGrafter"/>
</dbReference>
<dbReference type="EC" id="3.6.1.8" evidence="3"/>
<dbReference type="CDD" id="cd11528">
    <property type="entry name" value="NTP-PPase_MazG_Nterm"/>
    <property type="match status" value="1"/>
</dbReference>
<protein>
    <recommendedName>
        <fullName evidence="4">Nucleoside triphosphate pyrophosphohydrolase</fullName>
        <ecNumber evidence="3">3.6.1.8</ecNumber>
    </recommendedName>
</protein>
<keyword evidence="7" id="KW-0378">Hydrolase</keyword>